<feature type="transmembrane region" description="Helical" evidence="15">
    <location>
        <begin position="6"/>
        <end position="29"/>
    </location>
</feature>
<comment type="catalytic activity">
    <reaction evidence="12">
        <text>L-tyrosyl-[glycogenin] + UDP-alpha-D-glucose = alpha-D-glucosyl-L-tyrosyl-[glycogenin] + UDP + H(+)</text>
        <dbReference type="Rhea" id="RHEA:23360"/>
        <dbReference type="Rhea" id="RHEA-COMP:14604"/>
        <dbReference type="Rhea" id="RHEA-COMP:14605"/>
        <dbReference type="ChEBI" id="CHEBI:15378"/>
        <dbReference type="ChEBI" id="CHEBI:46858"/>
        <dbReference type="ChEBI" id="CHEBI:58223"/>
        <dbReference type="ChEBI" id="CHEBI:58885"/>
        <dbReference type="ChEBI" id="CHEBI:140573"/>
        <dbReference type="EC" id="2.4.1.186"/>
    </reaction>
</comment>
<feature type="compositionally biased region" description="Polar residues" evidence="14">
    <location>
        <begin position="1019"/>
        <end position="1033"/>
    </location>
</feature>
<keyword evidence="7" id="KW-0325">Glycoprotein</keyword>
<keyword evidence="6" id="KW-0320">Glycogen biosynthesis</keyword>
<proteinExistence type="inferred from homology"/>
<evidence type="ECO:0000256" key="10">
    <source>
        <dbReference type="ARBA" id="ARBA00038934"/>
    </source>
</evidence>
<keyword evidence="15" id="KW-0472">Membrane</keyword>
<dbReference type="InterPro" id="IPR029044">
    <property type="entry name" value="Nucleotide-diphossugar_trans"/>
</dbReference>
<dbReference type="CDD" id="cd02537">
    <property type="entry name" value="GT8_Glycogenin"/>
    <property type="match status" value="1"/>
</dbReference>
<feature type="compositionally biased region" description="Basic and acidic residues" evidence="14">
    <location>
        <begin position="924"/>
        <end position="934"/>
    </location>
</feature>
<dbReference type="Pfam" id="PF01501">
    <property type="entry name" value="Glyco_transf_8"/>
    <property type="match status" value="1"/>
</dbReference>
<dbReference type="Gene3D" id="3.90.550.10">
    <property type="entry name" value="Spore Coat Polysaccharide Biosynthesis Protein SpsA, Chain A"/>
    <property type="match status" value="1"/>
</dbReference>
<dbReference type="EMBL" id="MDYL01000008">
    <property type="protein sequence ID" value="OQD75062.1"/>
    <property type="molecule type" value="Genomic_DNA"/>
</dbReference>
<dbReference type="GO" id="GO:0046872">
    <property type="term" value="F:metal ion binding"/>
    <property type="evidence" value="ECO:0007669"/>
    <property type="project" value="UniProtKB-KW"/>
</dbReference>
<evidence type="ECO:0000256" key="9">
    <source>
        <dbReference type="ARBA" id="ARBA00038162"/>
    </source>
</evidence>
<feature type="compositionally biased region" description="Polar residues" evidence="14">
    <location>
        <begin position="865"/>
        <end position="877"/>
    </location>
</feature>
<feature type="region of interest" description="Disordered" evidence="14">
    <location>
        <begin position="773"/>
        <end position="796"/>
    </location>
</feature>
<evidence type="ECO:0000256" key="1">
    <source>
        <dbReference type="ARBA" id="ARBA00001936"/>
    </source>
</evidence>
<feature type="region of interest" description="Disordered" evidence="14">
    <location>
        <begin position="305"/>
        <end position="325"/>
    </location>
</feature>
<comment type="similarity">
    <text evidence="9">Belongs to the glycosyltransferase 8 family. Glycogenin subfamily.</text>
</comment>
<dbReference type="OrthoDB" id="2014201at2759"/>
<organism evidence="17 18">
    <name type="scientific">Penicillium decumbens</name>
    <dbReference type="NCBI Taxonomy" id="69771"/>
    <lineage>
        <taxon>Eukaryota</taxon>
        <taxon>Fungi</taxon>
        <taxon>Dikarya</taxon>
        <taxon>Ascomycota</taxon>
        <taxon>Pezizomycotina</taxon>
        <taxon>Eurotiomycetes</taxon>
        <taxon>Eurotiomycetidae</taxon>
        <taxon>Eurotiales</taxon>
        <taxon>Aspergillaceae</taxon>
        <taxon>Penicillium</taxon>
    </lineage>
</organism>
<dbReference type="EC" id="2.4.1.186" evidence="10"/>
<dbReference type="SUPFAM" id="SSF53474">
    <property type="entry name" value="alpha/beta-Hydrolases"/>
    <property type="match status" value="1"/>
</dbReference>
<dbReference type="STRING" id="69771.A0A1V6PEN7"/>
<evidence type="ECO:0000256" key="12">
    <source>
        <dbReference type="ARBA" id="ARBA00052293"/>
    </source>
</evidence>
<dbReference type="OMA" id="TIPRNQW"/>
<dbReference type="InterPro" id="IPR029058">
    <property type="entry name" value="AB_hydrolase_fold"/>
</dbReference>
<comment type="catalytic activity">
    <reaction evidence="11">
        <text>[1,4-alpha-D-glucosyl](n)-L-tyrosyl-[glycogenin] + UDP-alpha-D-glucose = [1,4-alpha-D-glucosyl](n+1)-L-tyrosyl-[glycogenin] + UDP + H(+)</text>
        <dbReference type="Rhea" id="RHEA:56560"/>
        <dbReference type="Rhea" id="RHEA-COMP:14606"/>
        <dbReference type="Rhea" id="RHEA-COMP:14607"/>
        <dbReference type="ChEBI" id="CHEBI:15378"/>
        <dbReference type="ChEBI" id="CHEBI:58223"/>
        <dbReference type="ChEBI" id="CHEBI:58885"/>
        <dbReference type="ChEBI" id="CHEBI:140574"/>
        <dbReference type="EC" id="2.4.1.186"/>
    </reaction>
</comment>
<feature type="region of interest" description="Disordered" evidence="14">
    <location>
        <begin position="993"/>
        <end position="1150"/>
    </location>
</feature>
<evidence type="ECO:0000256" key="15">
    <source>
        <dbReference type="SAM" id="Phobius"/>
    </source>
</evidence>
<keyword evidence="15" id="KW-1133">Transmembrane helix</keyword>
<dbReference type="SUPFAM" id="SSF53448">
    <property type="entry name" value="Nucleotide-diphospho-sugar transferases"/>
    <property type="match status" value="1"/>
</dbReference>
<feature type="region of interest" description="Disordered" evidence="14">
    <location>
        <begin position="846"/>
        <end position="949"/>
    </location>
</feature>
<dbReference type="FunFam" id="3.90.550.10:FF:000092">
    <property type="entry name" value="Glycogenin 2"/>
    <property type="match status" value="1"/>
</dbReference>
<evidence type="ECO:0000256" key="5">
    <source>
        <dbReference type="ARBA" id="ARBA00022723"/>
    </source>
</evidence>
<keyword evidence="18" id="KW-1185">Reference proteome</keyword>
<gene>
    <name evidence="17" type="ORF">PENDEC_c008G05104</name>
</gene>
<comment type="function">
    <text evidence="13">Self-glucosylating initiator of glycogen synthesis. It catalyzes the formation of a short alpha (1,4)-glucosyl chain covalently attached via a glucose 1-O-tyrosyl linkage to internal tyrosine residues and these chains act as primers for the elongation reaction catalyzed by glycogen synthase.</text>
</comment>
<evidence type="ECO:0000256" key="2">
    <source>
        <dbReference type="ARBA" id="ARBA00004496"/>
    </source>
</evidence>
<evidence type="ECO:0000256" key="3">
    <source>
        <dbReference type="ARBA" id="ARBA00022490"/>
    </source>
</evidence>
<evidence type="ECO:0000256" key="7">
    <source>
        <dbReference type="ARBA" id="ARBA00023180"/>
    </source>
</evidence>
<dbReference type="InterPro" id="IPR000073">
    <property type="entry name" value="AB_hydrolase_1"/>
</dbReference>
<evidence type="ECO:0000256" key="13">
    <source>
        <dbReference type="ARBA" id="ARBA00057883"/>
    </source>
</evidence>
<keyword evidence="3" id="KW-0963">Cytoplasm</keyword>
<sequence>MGFIMSVVIWTLAFAYGIFTMILFACIAIKNGTYFTRRTEKENLELQIARDRLWDLSKDFAGLSHHIITVASGFKFHFVSNEAPGSPAALKSDKPLVIFVHGFPDSWAIWRHIISSPSLQDAAHLVAIDLPGYGGSEGLEKYSATNVLEKMTELIIALRTQYGVDDGSETRKKRTMIVAHDWGCVISMRLAAEAPSLADRFILSNGPLPDLVKSNIMRTIGSARKMRKEAQNAPRSSRPPLLQAIRTLKPLLRQFLLSGYIFAMQLPVPLVEFFLTGGNNSLIRGAHKRSYGDAAFTPRDAAESMASSMGPSLAESKTQTPNGDTYPSTIKYSREFANVMNMASYYRDGVATSRWHKSLETVTSLHGLAGGNELRRTSSGAGLFDEGAPGVMKASSTVLWGKLDIALDPTICLDGIADYLVGGSQVVLLPRSGHFTPVEVESRAALEAAVQWAVQGEKEDIGAAVQRSYADAKLLLSDNYLPGAIILAHSLRDNGTKARLVALFTPDTLQPATVNELRTVYDELIPVHKFVNGTPANLWLMDRPDLIATFTKIELWRLTQFDRIVYIDSDILALRAPDELLSLQVDFAAAPDVGWPDIFNSGLMVLRPNMQDYYALKALAERGISFDGADQGLLNMHFRDWHRLSFTYNCTPSANYQYIPAYKHFQSTISLIHFIGSQKPWNLPRQVSPIESPYNQLLGKWWAVYDQHYRPPFVSFSQPPPQQHRETYPPEAPTHEQWPEPYHVHHVEEHTPVSFHHEVQGGEDVPPLVSKTHEQTWHEQTRHEQTRPWQPSHNPEQAPATAVAIPILSAVPQYVRGEEHVSTFIPPLPHIPASVFHASQQIHVGQSEAPQAEEDYQEEHHHQTNEGQPGASQAQEHYQQKHHHQTDDTGHIYQPQPIVPTPPITQLYPPSRSPSPEPPIFEAPKAEWDAEREPPPSNSKPEGFSLQEKTYSMSEDMSLFQPPSSYPEAPKNMYYQVPATKPEPQRLTQLFPWESHAPKPTRVFTEKQPIPSVPPEEQATPTQIKESGSSPETPTLRAQCEPSSEPWDTYTRSNAWDEDPHIQKFIESMQQRRRGRTQVISSSSQSSTSQDSPPSSFSGHRSSIKVTDFPTEVERPSLPVTPAPIQRRGNEETSAETILPTAVGVPDQEDWNPMARLEELRRRQSAVLEDPEHLLSRLSQDPATTGREGAPGARDTPE</sequence>
<evidence type="ECO:0000256" key="14">
    <source>
        <dbReference type="SAM" id="MobiDB-lite"/>
    </source>
</evidence>
<comment type="caution">
    <text evidence="17">The sequence shown here is derived from an EMBL/GenBank/DDBJ whole genome shotgun (WGS) entry which is preliminary data.</text>
</comment>
<keyword evidence="8" id="KW-0464">Manganese</keyword>
<evidence type="ECO:0000313" key="17">
    <source>
        <dbReference type="EMBL" id="OQD75062.1"/>
    </source>
</evidence>
<dbReference type="GO" id="GO:0072330">
    <property type="term" value="P:monocarboxylic acid biosynthetic process"/>
    <property type="evidence" value="ECO:0007669"/>
    <property type="project" value="UniProtKB-ARBA"/>
</dbReference>
<dbReference type="GO" id="GO:0005978">
    <property type="term" value="P:glycogen biosynthetic process"/>
    <property type="evidence" value="ECO:0007669"/>
    <property type="project" value="UniProtKB-KW"/>
</dbReference>
<dbReference type="PANTHER" id="PTHR11183">
    <property type="entry name" value="GLYCOGENIN SUBFAMILY MEMBER"/>
    <property type="match status" value="1"/>
</dbReference>
<feature type="compositionally biased region" description="Low complexity" evidence="14">
    <location>
        <begin position="1081"/>
        <end position="1101"/>
    </location>
</feature>
<comment type="subcellular location">
    <subcellularLocation>
        <location evidence="2">Cytoplasm</location>
    </subcellularLocation>
</comment>
<comment type="cofactor">
    <cofactor evidence="1">
        <name>Mn(2+)</name>
        <dbReference type="ChEBI" id="CHEBI:29035"/>
    </cofactor>
</comment>
<dbReference type="AlphaFoldDB" id="A0A1V6PEN7"/>
<dbReference type="InterPro" id="IPR050587">
    <property type="entry name" value="GNT1/Glycosyltrans_8"/>
</dbReference>
<keyword evidence="4" id="KW-0808">Transferase</keyword>
<accession>A0A1V6PEN7</accession>
<dbReference type="Gene3D" id="3.40.50.1820">
    <property type="entry name" value="alpha/beta hydrolase"/>
    <property type="match status" value="1"/>
</dbReference>
<keyword evidence="15" id="KW-0812">Transmembrane</keyword>
<feature type="domain" description="AB hydrolase-1" evidence="16">
    <location>
        <begin position="95"/>
        <end position="216"/>
    </location>
</feature>
<evidence type="ECO:0000256" key="8">
    <source>
        <dbReference type="ARBA" id="ARBA00023211"/>
    </source>
</evidence>
<keyword evidence="5" id="KW-0479">Metal-binding</keyword>
<evidence type="ECO:0000313" key="18">
    <source>
        <dbReference type="Proteomes" id="UP000191522"/>
    </source>
</evidence>
<feature type="compositionally biased region" description="Basic and acidic residues" evidence="14">
    <location>
        <begin position="773"/>
        <end position="786"/>
    </location>
</feature>
<dbReference type="Proteomes" id="UP000191522">
    <property type="component" value="Unassembled WGS sequence"/>
</dbReference>
<feature type="compositionally biased region" description="Pro residues" evidence="14">
    <location>
        <begin position="911"/>
        <end position="921"/>
    </location>
</feature>
<evidence type="ECO:0000256" key="11">
    <source>
        <dbReference type="ARBA" id="ARBA00050886"/>
    </source>
</evidence>
<reference evidence="18" key="1">
    <citation type="journal article" date="2017" name="Nat. Microbiol.">
        <title>Global analysis of biosynthetic gene clusters reveals vast potential of secondary metabolite production in Penicillium species.</title>
        <authorList>
            <person name="Nielsen J.C."/>
            <person name="Grijseels S."/>
            <person name="Prigent S."/>
            <person name="Ji B."/>
            <person name="Dainat J."/>
            <person name="Nielsen K.F."/>
            <person name="Frisvad J.C."/>
            <person name="Workman M."/>
            <person name="Nielsen J."/>
        </authorList>
    </citation>
    <scope>NUCLEOTIDE SEQUENCE [LARGE SCALE GENOMIC DNA]</scope>
    <source>
        <strain evidence="18">IBT 11843</strain>
    </source>
</reference>
<feature type="region of interest" description="Disordered" evidence="14">
    <location>
        <begin position="1164"/>
        <end position="1198"/>
    </location>
</feature>
<dbReference type="GO" id="GO:0008466">
    <property type="term" value="F:glycogenin glucosyltransferase activity"/>
    <property type="evidence" value="ECO:0007669"/>
    <property type="project" value="UniProtKB-EC"/>
</dbReference>
<dbReference type="GO" id="GO:0017000">
    <property type="term" value="P:antibiotic biosynthetic process"/>
    <property type="evidence" value="ECO:0007669"/>
    <property type="project" value="UniProtKB-ARBA"/>
</dbReference>
<dbReference type="InterPro" id="IPR002495">
    <property type="entry name" value="Glyco_trans_8"/>
</dbReference>
<name>A0A1V6PEN7_PENDC</name>
<evidence type="ECO:0000259" key="16">
    <source>
        <dbReference type="Pfam" id="PF00561"/>
    </source>
</evidence>
<dbReference type="GO" id="GO:0005737">
    <property type="term" value="C:cytoplasm"/>
    <property type="evidence" value="ECO:0007669"/>
    <property type="project" value="UniProtKB-SubCell"/>
</dbReference>
<evidence type="ECO:0000256" key="4">
    <source>
        <dbReference type="ARBA" id="ARBA00022679"/>
    </source>
</evidence>
<dbReference type="Pfam" id="PF00561">
    <property type="entry name" value="Abhydrolase_1"/>
    <property type="match status" value="1"/>
</dbReference>
<protein>
    <recommendedName>
        <fullName evidence="10">glycogenin glucosyltransferase</fullName>
        <ecNumber evidence="10">2.4.1.186</ecNumber>
    </recommendedName>
</protein>
<evidence type="ECO:0000256" key="6">
    <source>
        <dbReference type="ARBA" id="ARBA00023056"/>
    </source>
</evidence>